<evidence type="ECO:0000313" key="5">
    <source>
        <dbReference type="Proteomes" id="UP001519332"/>
    </source>
</evidence>
<accession>A0ABS4U0I1</accession>
<dbReference type="InterPro" id="IPR045450">
    <property type="entry name" value="VMAP_C"/>
</dbReference>
<proteinExistence type="predicted"/>
<dbReference type="Pfam" id="PF19916">
    <property type="entry name" value="VMAP-M0"/>
    <property type="match status" value="1"/>
</dbReference>
<dbReference type="EMBL" id="JAGINW010000001">
    <property type="protein sequence ID" value="MBP2330141.1"/>
    <property type="molecule type" value="Genomic_DNA"/>
</dbReference>
<feature type="domain" description="Effector-associated" evidence="2">
    <location>
        <begin position="9"/>
        <end position="83"/>
    </location>
</feature>
<evidence type="ECO:0000259" key="3">
    <source>
        <dbReference type="Pfam" id="PF20028"/>
    </source>
</evidence>
<evidence type="ECO:0000313" key="4">
    <source>
        <dbReference type="EMBL" id="MBP2330141.1"/>
    </source>
</evidence>
<dbReference type="Proteomes" id="UP001519332">
    <property type="component" value="Unassembled WGS sequence"/>
</dbReference>
<dbReference type="InterPro" id="IPR045430">
    <property type="entry name" value="EAD1"/>
</dbReference>
<organism evidence="4 5">
    <name type="scientific">Kibdelosporangium banguiense</name>
    <dbReference type="NCBI Taxonomy" id="1365924"/>
    <lineage>
        <taxon>Bacteria</taxon>
        <taxon>Bacillati</taxon>
        <taxon>Actinomycetota</taxon>
        <taxon>Actinomycetes</taxon>
        <taxon>Pseudonocardiales</taxon>
        <taxon>Pseudonocardiaceae</taxon>
        <taxon>Kibdelosporangium</taxon>
    </lineage>
</organism>
<name>A0ABS4U0I1_9PSEU</name>
<dbReference type="InterPro" id="IPR045555">
    <property type="entry name" value="VMAP-M0"/>
</dbReference>
<feature type="domain" description="vWA-MoxR associated protein C-terminal" evidence="3">
    <location>
        <begin position="228"/>
        <end position="447"/>
    </location>
</feature>
<feature type="domain" description="vWA-MoxR associated protein middle region 0" evidence="1">
    <location>
        <begin position="110"/>
        <end position="199"/>
    </location>
</feature>
<protein>
    <submittedName>
        <fullName evidence="4">Uncharacterized protein</fullName>
    </submittedName>
</protein>
<evidence type="ECO:0000259" key="2">
    <source>
        <dbReference type="Pfam" id="PF19955"/>
    </source>
</evidence>
<dbReference type="RefSeq" id="WP_209646795.1">
    <property type="nucleotide sequence ID" value="NZ_JAGINW010000001.1"/>
</dbReference>
<evidence type="ECO:0000259" key="1">
    <source>
        <dbReference type="Pfam" id="PF19916"/>
    </source>
</evidence>
<keyword evidence="5" id="KW-1185">Reference proteome</keyword>
<dbReference type="Pfam" id="PF19955">
    <property type="entry name" value="EAD1"/>
    <property type="match status" value="1"/>
</dbReference>
<comment type="caution">
    <text evidence="4">The sequence shown here is derived from an EMBL/GenBank/DDBJ whole genome shotgun (WGS) entry which is preliminary data.</text>
</comment>
<sequence length="460" mass="51327">MTRWIDAPDWSDPAADTLVKALAHAYPKPAAAEDVWRRTGMSQLDFPLGWNNARQLWTAAVQQAHLAGYLEKLITTARDEWPALREKFTSLLNATAQCFTSSPHLLDLTLDQQTELQRILGGATETESVAEIYHDVRRGVAGLPPYPGDLWRAVQTLRGAVNAFPLCEFLARLACGPDKVTGNALWSWLRRNAPHWTVNVDELDRIGKIVKRTIISVRVLPDLLTPDFHVTVWLYSNSEGWQAAASSTEPWSWQRIAEQLGRLLREIESVRGGEPIVEFTMPVQMLEAPVDKLMVDLTGRAYPIGTLCPVIVRPLGREISAAHVEKWKRLKESDGRFDAGAFQLVTAGSVQPLQDVLCVGIIRAVDTPPEALAATLTAVFDAGIPVVLWHRATPYRYTNTTPLNSILLERPVSRLQDVVREQREAASARHALTSHPGRDVVLLWDNPHRIPPDPTWLPPI</sequence>
<dbReference type="Pfam" id="PF20028">
    <property type="entry name" value="VMAP-C"/>
    <property type="match status" value="1"/>
</dbReference>
<gene>
    <name evidence="4" type="ORF">JOF56_010526</name>
</gene>
<reference evidence="4 5" key="1">
    <citation type="submission" date="2021-03" db="EMBL/GenBank/DDBJ databases">
        <title>Sequencing the genomes of 1000 actinobacteria strains.</title>
        <authorList>
            <person name="Klenk H.-P."/>
        </authorList>
    </citation>
    <scope>NUCLEOTIDE SEQUENCE [LARGE SCALE GENOMIC DNA]</scope>
    <source>
        <strain evidence="4 5">DSM 46670</strain>
    </source>
</reference>